<dbReference type="Proteomes" id="UP000004968">
    <property type="component" value="Unassembled WGS sequence"/>
</dbReference>
<gene>
    <name evidence="1" type="ORF">CLOSTHATH_06249</name>
</gene>
<proteinExistence type="predicted"/>
<protein>
    <submittedName>
        <fullName evidence="1">Uncharacterized protein</fullName>
    </submittedName>
</protein>
<feature type="non-terminal residue" evidence="1">
    <location>
        <position position="1"/>
    </location>
</feature>
<dbReference type="AlphaFoldDB" id="D3ARJ3"/>
<dbReference type="EMBL" id="ACIO01000727">
    <property type="protein sequence ID" value="EFC95555.1"/>
    <property type="molecule type" value="Genomic_DNA"/>
</dbReference>
<comment type="caution">
    <text evidence="1">The sequence shown here is derived from an EMBL/GenBank/DDBJ whole genome shotgun (WGS) entry which is preliminary data.</text>
</comment>
<dbReference type="HOGENOM" id="CLU_2547877_0_0_9"/>
<sequence>EFFQHMFQIVYTDRLISPFLQMPLYGSADHLIILYNQYLIHWLPPFLFRHLFYQSFLNFFFKYFKSFAKELLCLKAYGFLMEM</sequence>
<evidence type="ECO:0000313" key="1">
    <source>
        <dbReference type="EMBL" id="EFC95555.1"/>
    </source>
</evidence>
<reference evidence="1 2" key="1">
    <citation type="submission" date="2010-01" db="EMBL/GenBank/DDBJ databases">
        <authorList>
            <person name="Weinstock G."/>
            <person name="Sodergren E."/>
            <person name="Clifton S."/>
            <person name="Fulton L."/>
            <person name="Fulton B."/>
            <person name="Courtney L."/>
            <person name="Fronick C."/>
            <person name="Harrison M."/>
            <person name="Strong C."/>
            <person name="Farmer C."/>
            <person name="Delahaunty K."/>
            <person name="Markovic C."/>
            <person name="Hall O."/>
            <person name="Minx P."/>
            <person name="Tomlinson C."/>
            <person name="Mitreva M."/>
            <person name="Nelson J."/>
            <person name="Hou S."/>
            <person name="Wollam A."/>
            <person name="Pepin K.H."/>
            <person name="Johnson M."/>
            <person name="Bhonagiri V."/>
            <person name="Nash W.E."/>
            <person name="Warren W."/>
            <person name="Chinwalla A."/>
            <person name="Mardis E.R."/>
            <person name="Wilson R.K."/>
        </authorList>
    </citation>
    <scope>NUCLEOTIDE SEQUENCE [LARGE SCALE GENOMIC DNA]</scope>
    <source>
        <strain evidence="1 2">DSM 13479</strain>
    </source>
</reference>
<name>D3ARJ3_9FIRM</name>
<evidence type="ECO:0000313" key="2">
    <source>
        <dbReference type="Proteomes" id="UP000004968"/>
    </source>
</evidence>
<accession>D3ARJ3</accession>
<organism evidence="1 2">
    <name type="scientific">Hungatella hathewayi DSM 13479</name>
    <dbReference type="NCBI Taxonomy" id="566550"/>
    <lineage>
        <taxon>Bacteria</taxon>
        <taxon>Bacillati</taxon>
        <taxon>Bacillota</taxon>
        <taxon>Clostridia</taxon>
        <taxon>Lachnospirales</taxon>
        <taxon>Lachnospiraceae</taxon>
        <taxon>Hungatella</taxon>
    </lineage>
</organism>